<dbReference type="GO" id="GO:0030178">
    <property type="term" value="P:negative regulation of Wnt signaling pathway"/>
    <property type="evidence" value="ECO:0007669"/>
    <property type="project" value="TreeGrafter"/>
</dbReference>
<dbReference type="Gene3D" id="3.40.30.10">
    <property type="entry name" value="Glutaredoxin"/>
    <property type="match status" value="2"/>
</dbReference>
<accession>A0A086KIL2</accession>
<feature type="compositionally biased region" description="Basic and acidic residues" evidence="1">
    <location>
        <begin position="182"/>
        <end position="192"/>
    </location>
</feature>
<feature type="domain" description="Thioredoxin" evidence="2">
    <location>
        <begin position="469"/>
        <end position="681"/>
    </location>
</feature>
<feature type="compositionally biased region" description="Polar residues" evidence="1">
    <location>
        <begin position="233"/>
        <end position="242"/>
    </location>
</feature>
<keyword evidence="3" id="KW-0560">Oxidoreductase</keyword>
<sequence length="790" mass="86830">MRHGPCFTCTHKFSCPSFLRNGVVSALALLFPKTAAVVESLSSPVSVSMAPDSCRPDPVGAPNGRGSLKEVSSSFCTTSSLFPRLSLLFLLFSLFASPRQLSLTSAISLEPSPGSPAAAQVSSGVAPTPVEKESGNGGQVKVHLKRDEAGRPLPVSAASLFAAEKPHEEEEREVLRVGVDAGDSRREKRAVEPTRMLASIDPQHPSVSAQVVSPPPSSSLTAPPTARPRDEGNNTCVRNNETCQRRERYAEKSIQRHRHDSTSSRESVAFASFGSSKNSFATAYAPFDDEDEEGALAHLKNKVKTAVSCPAAKILLGISGVVALGTLGIKYTRNVLRRRRREGLQRPPTPFTDLLGHVLLKRERGKHAAETRELATGDVLGKPGSVTALYFSGRGVEEMLQTRGYQPFTPRLERIVEGCRERGQELNVVYLSADADSSDAEKHFSDMSWYALPFDDAPGQARIHRLFRKFRVSTLPHVVLLDSNARVLNSHAYASMIVRPTAFPWKKQTPAELLGDAFVAGEGQKVGKDALDNNVVGIYFSASWCPPCQAFTPKLVEALKGWKEQGKDVSVVFVSNDRDEKAFEEYFKKMEGFVAIPFADTTRRALLQEALNVRSLPTLVWLSKEGEVLTRRGVPHVLEDPEGRNFPWKDKDVNDVSDSVEGIADEPALILFMEHLDEKAKEEQEKALEEAMQALQSQKNDGGVPPLPRLFTAKSLSPRSIALRRICRQDAPDADKEKKGPILTIVDLLDQSYFTALQEPGRIFSADEIVAFINKFRREELERNSLAVPE</sequence>
<dbReference type="Pfam" id="PF13905">
    <property type="entry name" value="Thioredoxin_8"/>
    <property type="match status" value="2"/>
</dbReference>
<dbReference type="PROSITE" id="PS51352">
    <property type="entry name" value="THIOREDOXIN_2"/>
    <property type="match status" value="1"/>
</dbReference>
<comment type="caution">
    <text evidence="3">The sequence shown here is derived from an EMBL/GenBank/DDBJ whole genome shotgun (WGS) entry which is preliminary data.</text>
</comment>
<dbReference type="SUPFAM" id="SSF52833">
    <property type="entry name" value="Thioredoxin-like"/>
    <property type="match status" value="1"/>
</dbReference>
<gene>
    <name evidence="3" type="ORF">TGDOM2_312110</name>
</gene>
<name>A0A086KIL2_TOXGO</name>
<evidence type="ECO:0000259" key="2">
    <source>
        <dbReference type="PROSITE" id="PS51352"/>
    </source>
</evidence>
<dbReference type="InterPro" id="IPR012336">
    <property type="entry name" value="Thioredoxin-like_fold"/>
</dbReference>
<feature type="compositionally biased region" description="Low complexity" evidence="1">
    <location>
        <begin position="205"/>
        <end position="224"/>
    </location>
</feature>
<reference evidence="3 4" key="1">
    <citation type="submission" date="2014-02" db="EMBL/GenBank/DDBJ databases">
        <authorList>
            <person name="Sibley D."/>
            <person name="Venepally P."/>
            <person name="Karamycheva S."/>
            <person name="Hadjithomas M."/>
            <person name="Khan A."/>
            <person name="Brunk B."/>
            <person name="Roos D."/>
            <person name="Caler E."/>
            <person name="Lorenzi H."/>
        </authorList>
    </citation>
    <scope>NUCLEOTIDE SEQUENCE [LARGE SCALE GENOMIC DNA]</scope>
    <source>
        <strain evidence="3 4">GAB2-2007-GAL-DOM2</strain>
    </source>
</reference>
<dbReference type="PANTHER" id="PTHR46472">
    <property type="entry name" value="NUCLEOREDOXIN"/>
    <property type="match status" value="1"/>
</dbReference>
<dbReference type="VEuPathDB" id="ToxoDB:TGDOM2_312110"/>
<evidence type="ECO:0000313" key="3">
    <source>
        <dbReference type="EMBL" id="KFG44230.1"/>
    </source>
</evidence>
<evidence type="ECO:0000256" key="1">
    <source>
        <dbReference type="SAM" id="MobiDB-lite"/>
    </source>
</evidence>
<dbReference type="EC" id="1.8.1.8" evidence="3"/>
<feature type="region of interest" description="Disordered" evidence="1">
    <location>
        <begin position="112"/>
        <end position="139"/>
    </location>
</feature>
<proteinExistence type="predicted"/>
<dbReference type="Proteomes" id="UP000028837">
    <property type="component" value="Unassembled WGS sequence"/>
</dbReference>
<dbReference type="AlphaFoldDB" id="A0A086KIL2"/>
<dbReference type="CDD" id="cd02964">
    <property type="entry name" value="TryX_like_family"/>
    <property type="match status" value="1"/>
</dbReference>
<dbReference type="InterPro" id="IPR036249">
    <property type="entry name" value="Thioredoxin-like_sf"/>
</dbReference>
<dbReference type="GO" id="GO:0031397">
    <property type="term" value="P:negative regulation of protein ubiquitination"/>
    <property type="evidence" value="ECO:0007669"/>
    <property type="project" value="TreeGrafter"/>
</dbReference>
<feature type="region of interest" description="Disordered" evidence="1">
    <location>
        <begin position="182"/>
        <end position="244"/>
    </location>
</feature>
<dbReference type="GO" id="GO:0004791">
    <property type="term" value="F:thioredoxin-disulfide reductase (NADPH) activity"/>
    <property type="evidence" value="ECO:0007669"/>
    <property type="project" value="TreeGrafter"/>
</dbReference>
<protein>
    <submittedName>
        <fullName evidence="3">Apicoplast-associated thioredoxin family protein Atrx1</fullName>
        <ecNumber evidence="3">1.8.1.8</ecNumber>
    </submittedName>
</protein>
<dbReference type="PANTHER" id="PTHR46472:SF1">
    <property type="entry name" value="NUCLEOREDOXIN"/>
    <property type="match status" value="1"/>
</dbReference>
<organism evidence="3 4">
    <name type="scientific">Toxoplasma gondii GAB2-2007-GAL-DOM2</name>
    <dbReference type="NCBI Taxonomy" id="1130820"/>
    <lineage>
        <taxon>Eukaryota</taxon>
        <taxon>Sar</taxon>
        <taxon>Alveolata</taxon>
        <taxon>Apicomplexa</taxon>
        <taxon>Conoidasida</taxon>
        <taxon>Coccidia</taxon>
        <taxon>Eucoccidiorida</taxon>
        <taxon>Eimeriorina</taxon>
        <taxon>Sarcocystidae</taxon>
        <taxon>Toxoplasma</taxon>
    </lineage>
</organism>
<dbReference type="InterPro" id="IPR013766">
    <property type="entry name" value="Thioredoxin_domain"/>
</dbReference>
<evidence type="ECO:0000313" key="4">
    <source>
        <dbReference type="Proteomes" id="UP000028837"/>
    </source>
</evidence>
<dbReference type="GO" id="GO:0005634">
    <property type="term" value="C:nucleus"/>
    <property type="evidence" value="ECO:0007669"/>
    <property type="project" value="TreeGrafter"/>
</dbReference>
<dbReference type="OrthoDB" id="409136at2759"/>
<dbReference type="EMBL" id="AHZU02000446">
    <property type="protein sequence ID" value="KFG44230.1"/>
    <property type="molecule type" value="Genomic_DNA"/>
</dbReference>